<dbReference type="AlphaFoldDB" id="A0A0W8G0L5"/>
<gene>
    <name evidence="2" type="ORF">ASZ90_003462</name>
</gene>
<organism evidence="2">
    <name type="scientific">hydrocarbon metagenome</name>
    <dbReference type="NCBI Taxonomy" id="938273"/>
    <lineage>
        <taxon>unclassified sequences</taxon>
        <taxon>metagenomes</taxon>
        <taxon>ecological metagenomes</taxon>
    </lineage>
</organism>
<proteinExistence type="predicted"/>
<keyword evidence="1" id="KW-0472">Membrane</keyword>
<comment type="caution">
    <text evidence="2">The sequence shown here is derived from an EMBL/GenBank/DDBJ whole genome shotgun (WGS) entry which is preliminary data.</text>
</comment>
<feature type="transmembrane region" description="Helical" evidence="1">
    <location>
        <begin position="12"/>
        <end position="28"/>
    </location>
</feature>
<protein>
    <submittedName>
        <fullName evidence="2">Uncharacterized protein</fullName>
    </submittedName>
</protein>
<feature type="transmembrane region" description="Helical" evidence="1">
    <location>
        <begin position="48"/>
        <end position="71"/>
    </location>
</feature>
<evidence type="ECO:0000313" key="2">
    <source>
        <dbReference type="EMBL" id="KUG26699.1"/>
    </source>
</evidence>
<name>A0A0W8G0L5_9ZZZZ</name>
<dbReference type="EMBL" id="LNQE01000420">
    <property type="protein sequence ID" value="KUG26699.1"/>
    <property type="molecule type" value="Genomic_DNA"/>
</dbReference>
<reference evidence="2" key="1">
    <citation type="journal article" date="2015" name="Proc. Natl. Acad. Sci. U.S.A.">
        <title>Networks of energetic and metabolic interactions define dynamics in microbial communities.</title>
        <authorList>
            <person name="Embree M."/>
            <person name="Liu J.K."/>
            <person name="Al-Bassam M.M."/>
            <person name="Zengler K."/>
        </authorList>
    </citation>
    <scope>NUCLEOTIDE SEQUENCE</scope>
</reference>
<keyword evidence="1" id="KW-1133">Transmembrane helix</keyword>
<sequence length="102" mass="11838">MENLIQRLKNTTLFTLIMGFLSLTWLIIDYFLMRSIMEEGLTKFSLEWILMIASGIVYVVFTVSVFIMIYFSLRVVGKLKSTFYSTKTEAPQSNDSAEEEDK</sequence>
<keyword evidence="1" id="KW-0812">Transmembrane</keyword>
<evidence type="ECO:0000256" key="1">
    <source>
        <dbReference type="SAM" id="Phobius"/>
    </source>
</evidence>
<accession>A0A0W8G0L5</accession>